<evidence type="ECO:0000313" key="12">
    <source>
        <dbReference type="Proteomes" id="UP000194798"/>
    </source>
</evidence>
<reference evidence="11 12" key="1">
    <citation type="submission" date="2016-12" db="EMBL/GenBank/DDBJ databases">
        <title>Thioflexothrix psekupsii D3 genome sequencing and assembly.</title>
        <authorList>
            <person name="Fomenkov A."/>
            <person name="Vincze T."/>
            <person name="Grabovich M."/>
            <person name="Anton B.P."/>
            <person name="Dubinina G."/>
            <person name="Orlova M."/>
            <person name="Belousova E."/>
            <person name="Roberts R.J."/>
        </authorList>
    </citation>
    <scope>NUCLEOTIDE SEQUENCE [LARGE SCALE GENOMIC DNA]</scope>
    <source>
        <strain evidence="11">D3</strain>
    </source>
</reference>
<feature type="transmembrane region" description="Helical" evidence="9">
    <location>
        <begin position="395"/>
        <end position="416"/>
    </location>
</feature>
<protein>
    <recommendedName>
        <fullName evidence="1">non-specific serine/threonine protein kinase</fullName>
        <ecNumber evidence="1">2.7.11.1</ecNumber>
    </recommendedName>
</protein>
<feature type="transmembrane region" description="Helical" evidence="9">
    <location>
        <begin position="370"/>
        <end position="388"/>
    </location>
</feature>
<keyword evidence="9" id="KW-0812">Transmembrane</keyword>
<evidence type="ECO:0000259" key="10">
    <source>
        <dbReference type="PROSITE" id="PS50011"/>
    </source>
</evidence>
<keyword evidence="12" id="KW-1185">Reference proteome</keyword>
<dbReference type="Gene3D" id="3.30.200.20">
    <property type="entry name" value="Phosphorylase Kinase, domain 1"/>
    <property type="match status" value="1"/>
</dbReference>
<feature type="domain" description="Protein kinase" evidence="10">
    <location>
        <begin position="551"/>
        <end position="812"/>
    </location>
</feature>
<sequence>MNGLRLLLPLRAYESAFLAIVFTVGLLTLSLDWSRAAQQALYHAVMRADPRLPHESLVLVTIDDASLQQLGDLPWSRHHYAELIQQLAPHAQHIALLPPLTQTQLLPGRAEAHALLTFYQHNDALKPQTDLDQNLLTLHDLLLDLRHQLDGDDHLLQVITHYSPKITLAIPAYLSPHPVAQSNLDKELLTPLLTQMAVETKHNKVTALSPAIRYLFLPFPRLADSAPLAVMPLNAVAPDRIPLLVNDQQRELPTLPLVLLQRIKAHSNIPIKNQPPFIQVADWIIPTDSQAQLYSRFYPESAFNTVSFIDVLNGTVAAEAFQNKIVLIGITALPYSIWQNTPFGEQSSLHWIASGVSSVLENDFFYAPPWAVLVYYMVAGLLGGYLVFLLPRLPWWGALSATGLLCSAGIVLNALLLKQNMLVSLLGLCGILVFSHLLLMLQRALTAYRAAMQTLPDAFTSHRLLGLAFQGQGQLDLAWRAFRRCPWGETVKGELYNLALDYEQQRQQERAIEVYRHLIQHDPHYRDVERQLARLLHPQATPDDKPRLGRYQLERCLGQGAMGTVYVARDPKFDRLVAIKTLALAREFSTPQWQEALIRFFREAAAVGRLRHPHIIQTYDAGEEEDLAYLSMEFFKGSTLVPYTHADNLLPKKTLLELMIRIAQALDYAHQQGIIHRDIKPSNIMYNPAHGQIKITDFGIARITDMQRTRTGLILGTPAYMSPEQLSGASLDGRSDLFSCGVMWYQLLSGHLPFRADNMTTLMYSIIHEPPVPLSRYRTDLSDEWLELVDRLLAKRPEDRLSNGEALAQALRICLQKEWPCQ</sequence>
<dbReference type="AlphaFoldDB" id="A0A251X500"/>
<evidence type="ECO:0000256" key="4">
    <source>
        <dbReference type="ARBA" id="ARBA00022741"/>
    </source>
</evidence>
<evidence type="ECO:0000313" key="11">
    <source>
        <dbReference type="EMBL" id="OUD12460.1"/>
    </source>
</evidence>
<keyword evidence="9" id="KW-0472">Membrane</keyword>
<feature type="repeat" description="TPR" evidence="7">
    <location>
        <begin position="492"/>
        <end position="525"/>
    </location>
</feature>
<dbReference type="PROSITE" id="PS50005">
    <property type="entry name" value="TPR"/>
    <property type="match status" value="1"/>
</dbReference>
<evidence type="ECO:0000256" key="2">
    <source>
        <dbReference type="ARBA" id="ARBA00022527"/>
    </source>
</evidence>
<organism evidence="11 12">
    <name type="scientific">Thioflexithrix psekupsensis</name>
    <dbReference type="NCBI Taxonomy" id="1570016"/>
    <lineage>
        <taxon>Bacteria</taxon>
        <taxon>Pseudomonadati</taxon>
        <taxon>Pseudomonadota</taxon>
        <taxon>Gammaproteobacteria</taxon>
        <taxon>Thiotrichales</taxon>
        <taxon>Thioflexithrix</taxon>
    </lineage>
</organism>
<keyword evidence="7" id="KW-0802">TPR repeat</keyword>
<dbReference type="PROSITE" id="PS50011">
    <property type="entry name" value="PROTEIN_KINASE_DOM"/>
    <property type="match status" value="1"/>
</dbReference>
<dbReference type="PANTHER" id="PTHR43289:SF6">
    <property type="entry name" value="SERINE_THREONINE-PROTEIN KINASE NEKL-3"/>
    <property type="match status" value="1"/>
</dbReference>
<evidence type="ECO:0000256" key="5">
    <source>
        <dbReference type="ARBA" id="ARBA00022777"/>
    </source>
</evidence>
<dbReference type="CDD" id="cd14014">
    <property type="entry name" value="STKc_PknB_like"/>
    <property type="match status" value="1"/>
</dbReference>
<dbReference type="RefSeq" id="WP_086489408.1">
    <property type="nucleotide sequence ID" value="NZ_MSLT01000023.1"/>
</dbReference>
<keyword evidence="9" id="KW-1133">Transmembrane helix</keyword>
<keyword evidence="4 8" id="KW-0547">Nucleotide-binding</keyword>
<dbReference type="GO" id="GO:0005524">
    <property type="term" value="F:ATP binding"/>
    <property type="evidence" value="ECO:0007669"/>
    <property type="project" value="UniProtKB-UniRule"/>
</dbReference>
<name>A0A251X500_9GAMM</name>
<dbReference type="OrthoDB" id="9816047at2"/>
<comment type="caution">
    <text evidence="11">The sequence shown here is derived from an EMBL/GenBank/DDBJ whole genome shotgun (WGS) entry which is preliminary data.</text>
</comment>
<evidence type="ECO:0000256" key="9">
    <source>
        <dbReference type="SAM" id="Phobius"/>
    </source>
</evidence>
<dbReference type="InterPro" id="IPR019734">
    <property type="entry name" value="TPR_rpt"/>
</dbReference>
<dbReference type="InterPro" id="IPR017441">
    <property type="entry name" value="Protein_kinase_ATP_BS"/>
</dbReference>
<dbReference type="Pfam" id="PF05226">
    <property type="entry name" value="CHASE2"/>
    <property type="match status" value="1"/>
</dbReference>
<feature type="binding site" evidence="8">
    <location>
        <position position="580"/>
    </location>
    <ligand>
        <name>ATP</name>
        <dbReference type="ChEBI" id="CHEBI:30616"/>
    </ligand>
</feature>
<dbReference type="SMART" id="SM00220">
    <property type="entry name" value="S_TKc"/>
    <property type="match status" value="1"/>
</dbReference>
<evidence type="ECO:0000256" key="7">
    <source>
        <dbReference type="PROSITE-ProRule" id="PRU00339"/>
    </source>
</evidence>
<dbReference type="InterPro" id="IPR011990">
    <property type="entry name" value="TPR-like_helical_dom_sf"/>
</dbReference>
<dbReference type="PROSITE" id="PS00107">
    <property type="entry name" value="PROTEIN_KINASE_ATP"/>
    <property type="match status" value="1"/>
</dbReference>
<dbReference type="InterPro" id="IPR000719">
    <property type="entry name" value="Prot_kinase_dom"/>
</dbReference>
<dbReference type="EMBL" id="MSLT01000023">
    <property type="protein sequence ID" value="OUD12460.1"/>
    <property type="molecule type" value="Genomic_DNA"/>
</dbReference>
<dbReference type="InterPro" id="IPR011009">
    <property type="entry name" value="Kinase-like_dom_sf"/>
</dbReference>
<keyword evidence="5" id="KW-0418">Kinase</keyword>
<evidence type="ECO:0000256" key="6">
    <source>
        <dbReference type="ARBA" id="ARBA00022840"/>
    </source>
</evidence>
<dbReference type="Proteomes" id="UP000194798">
    <property type="component" value="Unassembled WGS sequence"/>
</dbReference>
<proteinExistence type="predicted"/>
<dbReference type="PROSITE" id="PS00108">
    <property type="entry name" value="PROTEIN_KINASE_ST"/>
    <property type="match status" value="1"/>
</dbReference>
<dbReference type="SUPFAM" id="SSF56112">
    <property type="entry name" value="Protein kinase-like (PK-like)"/>
    <property type="match status" value="1"/>
</dbReference>
<keyword evidence="2" id="KW-0723">Serine/threonine-protein kinase</keyword>
<keyword evidence="3" id="KW-0808">Transferase</keyword>
<keyword evidence="6 8" id="KW-0067">ATP-binding</keyword>
<dbReference type="Gene3D" id="1.10.510.10">
    <property type="entry name" value="Transferase(Phosphotransferase) domain 1"/>
    <property type="match status" value="1"/>
</dbReference>
<dbReference type="Gene3D" id="1.25.40.10">
    <property type="entry name" value="Tetratricopeptide repeat domain"/>
    <property type="match status" value="1"/>
</dbReference>
<accession>A0A251X500</accession>
<dbReference type="EC" id="2.7.11.1" evidence="1"/>
<dbReference type="SMART" id="SM01080">
    <property type="entry name" value="CHASE2"/>
    <property type="match status" value="1"/>
</dbReference>
<dbReference type="Pfam" id="PF00069">
    <property type="entry name" value="Pkinase"/>
    <property type="match status" value="1"/>
</dbReference>
<gene>
    <name evidence="11" type="ORF">TPSD3_15245</name>
</gene>
<dbReference type="GO" id="GO:0004674">
    <property type="term" value="F:protein serine/threonine kinase activity"/>
    <property type="evidence" value="ECO:0007669"/>
    <property type="project" value="UniProtKB-KW"/>
</dbReference>
<dbReference type="FunFam" id="1.10.510.10:FF:000021">
    <property type="entry name" value="Serine/threonine protein kinase"/>
    <property type="match status" value="1"/>
</dbReference>
<dbReference type="SUPFAM" id="SSF48452">
    <property type="entry name" value="TPR-like"/>
    <property type="match status" value="1"/>
</dbReference>
<dbReference type="InterPro" id="IPR008271">
    <property type="entry name" value="Ser/Thr_kinase_AS"/>
</dbReference>
<evidence type="ECO:0000256" key="3">
    <source>
        <dbReference type="ARBA" id="ARBA00022679"/>
    </source>
</evidence>
<feature type="transmembrane region" description="Helical" evidence="9">
    <location>
        <begin position="422"/>
        <end position="441"/>
    </location>
</feature>
<evidence type="ECO:0000256" key="8">
    <source>
        <dbReference type="PROSITE-ProRule" id="PRU10141"/>
    </source>
</evidence>
<dbReference type="PANTHER" id="PTHR43289">
    <property type="entry name" value="MITOGEN-ACTIVATED PROTEIN KINASE KINASE KINASE 20-RELATED"/>
    <property type="match status" value="1"/>
</dbReference>
<dbReference type="InterPro" id="IPR007890">
    <property type="entry name" value="CHASE2"/>
</dbReference>
<evidence type="ECO:0000256" key="1">
    <source>
        <dbReference type="ARBA" id="ARBA00012513"/>
    </source>
</evidence>